<comment type="caution">
    <text evidence="5">The sequence shown here is derived from an EMBL/GenBank/DDBJ whole genome shotgun (WGS) entry which is preliminary data.</text>
</comment>
<feature type="domain" description="HTH gntR-type" evidence="4">
    <location>
        <begin position="5"/>
        <end position="72"/>
    </location>
</feature>
<dbReference type="InterPro" id="IPR036390">
    <property type="entry name" value="WH_DNA-bd_sf"/>
</dbReference>
<dbReference type="RefSeq" id="WP_170053738.1">
    <property type="nucleotide sequence ID" value="NZ_JABBKX010000002.1"/>
</dbReference>
<evidence type="ECO:0000313" key="5">
    <source>
        <dbReference type="EMBL" id="NMJ41551.1"/>
    </source>
</evidence>
<dbReference type="Pfam" id="PF07729">
    <property type="entry name" value="FCD"/>
    <property type="match status" value="1"/>
</dbReference>
<evidence type="ECO:0000256" key="3">
    <source>
        <dbReference type="ARBA" id="ARBA00023163"/>
    </source>
</evidence>
<dbReference type="AlphaFoldDB" id="A0A848EAN0"/>
<evidence type="ECO:0000313" key="6">
    <source>
        <dbReference type="Proteomes" id="UP000548582"/>
    </source>
</evidence>
<evidence type="ECO:0000256" key="1">
    <source>
        <dbReference type="ARBA" id="ARBA00023015"/>
    </source>
</evidence>
<name>A0A848EAN0_9PROT</name>
<sequence length="217" mass="24095">MNVQQRPKRGLAMEIAMLIRCGEYRAGEWLRQIDLEQRLGANRFDVRTALAELALRGTVQHVPNRGFRVSSFDRVRLRQMLEVRVLLEVEAAVAALPHVDAAALEVLRGEMLAFELAAEGGTRAEQNRANLAFHDGLYALTPNRALAEMVTEVRERARLWPTALWPSAGALRQSVEGHRQIMMALERADAAALADSVRAHIRNSIANDPSLEVAGES</sequence>
<keyword evidence="3" id="KW-0804">Transcription</keyword>
<dbReference type="GO" id="GO:0003677">
    <property type="term" value="F:DNA binding"/>
    <property type="evidence" value="ECO:0007669"/>
    <property type="project" value="UniProtKB-KW"/>
</dbReference>
<dbReference type="SUPFAM" id="SSF46785">
    <property type="entry name" value="Winged helix' DNA-binding domain"/>
    <property type="match status" value="1"/>
</dbReference>
<dbReference type="PANTHER" id="PTHR43537">
    <property type="entry name" value="TRANSCRIPTIONAL REGULATOR, GNTR FAMILY"/>
    <property type="match status" value="1"/>
</dbReference>
<dbReference type="EMBL" id="JABBKX010000002">
    <property type="protein sequence ID" value="NMJ41551.1"/>
    <property type="molecule type" value="Genomic_DNA"/>
</dbReference>
<proteinExistence type="predicted"/>
<dbReference type="SUPFAM" id="SSF48008">
    <property type="entry name" value="GntR ligand-binding domain-like"/>
    <property type="match status" value="1"/>
</dbReference>
<dbReference type="PANTHER" id="PTHR43537:SF24">
    <property type="entry name" value="GLUCONATE OPERON TRANSCRIPTIONAL REPRESSOR"/>
    <property type="match status" value="1"/>
</dbReference>
<dbReference type="Gene3D" id="1.20.120.530">
    <property type="entry name" value="GntR ligand-binding domain-like"/>
    <property type="match status" value="1"/>
</dbReference>
<protein>
    <submittedName>
        <fullName evidence="5">GntR family transcriptional regulator</fullName>
    </submittedName>
</protein>
<evidence type="ECO:0000259" key="4">
    <source>
        <dbReference type="PROSITE" id="PS50949"/>
    </source>
</evidence>
<dbReference type="PROSITE" id="PS50949">
    <property type="entry name" value="HTH_GNTR"/>
    <property type="match status" value="1"/>
</dbReference>
<keyword evidence="6" id="KW-1185">Reference proteome</keyword>
<reference evidence="5 6" key="1">
    <citation type="submission" date="2020-03" db="EMBL/GenBank/DDBJ databases">
        <authorList>
            <person name="Sun Q."/>
        </authorList>
    </citation>
    <scope>NUCLEOTIDE SEQUENCE [LARGE SCALE GENOMIC DNA]</scope>
    <source>
        <strain evidence="5 6">JC162</strain>
    </source>
</reference>
<accession>A0A848EAN0</accession>
<dbReference type="InterPro" id="IPR011711">
    <property type="entry name" value="GntR_C"/>
</dbReference>
<organism evidence="5 6">
    <name type="scientific">Neoroseomonas marina</name>
    <dbReference type="NCBI Taxonomy" id="1232220"/>
    <lineage>
        <taxon>Bacteria</taxon>
        <taxon>Pseudomonadati</taxon>
        <taxon>Pseudomonadota</taxon>
        <taxon>Alphaproteobacteria</taxon>
        <taxon>Acetobacterales</taxon>
        <taxon>Acetobacteraceae</taxon>
        <taxon>Neoroseomonas</taxon>
    </lineage>
</organism>
<dbReference type="InterPro" id="IPR000524">
    <property type="entry name" value="Tscrpt_reg_HTH_GntR"/>
</dbReference>
<gene>
    <name evidence="5" type="ORF">GWK16_09885</name>
</gene>
<dbReference type="InterPro" id="IPR008920">
    <property type="entry name" value="TF_FadR/GntR_C"/>
</dbReference>
<dbReference type="Gene3D" id="1.10.10.10">
    <property type="entry name" value="Winged helix-like DNA-binding domain superfamily/Winged helix DNA-binding domain"/>
    <property type="match status" value="1"/>
</dbReference>
<dbReference type="SMART" id="SM00345">
    <property type="entry name" value="HTH_GNTR"/>
    <property type="match status" value="1"/>
</dbReference>
<dbReference type="InterPro" id="IPR036388">
    <property type="entry name" value="WH-like_DNA-bd_sf"/>
</dbReference>
<keyword evidence="1" id="KW-0805">Transcription regulation</keyword>
<dbReference type="Proteomes" id="UP000548582">
    <property type="component" value="Unassembled WGS sequence"/>
</dbReference>
<evidence type="ECO:0000256" key="2">
    <source>
        <dbReference type="ARBA" id="ARBA00023125"/>
    </source>
</evidence>
<dbReference type="Pfam" id="PF00392">
    <property type="entry name" value="GntR"/>
    <property type="match status" value="1"/>
</dbReference>
<keyword evidence="2" id="KW-0238">DNA-binding</keyword>
<dbReference type="SMART" id="SM00895">
    <property type="entry name" value="FCD"/>
    <property type="match status" value="1"/>
</dbReference>
<dbReference type="GO" id="GO:0003700">
    <property type="term" value="F:DNA-binding transcription factor activity"/>
    <property type="evidence" value="ECO:0007669"/>
    <property type="project" value="InterPro"/>
</dbReference>